<dbReference type="CDD" id="cd02440">
    <property type="entry name" value="AdoMet_MTases"/>
    <property type="match status" value="1"/>
</dbReference>
<evidence type="ECO:0000259" key="3">
    <source>
        <dbReference type="Pfam" id="PF05175"/>
    </source>
</evidence>
<keyword evidence="5" id="KW-1185">Reference proteome</keyword>
<reference evidence="4 5" key="1">
    <citation type="submission" date="2009-06" db="EMBL/GenBank/DDBJ databases">
        <title>Complete sequence of Thermotogales bacterium TBF 19.5.1.</title>
        <authorList>
            <consortium name="US DOE Joint Genome Institute"/>
            <person name="Lucas S."/>
            <person name="Copeland A."/>
            <person name="Lapidus A."/>
            <person name="Glavina del Rio T."/>
            <person name="Tice H."/>
            <person name="Bruce D."/>
            <person name="Goodwin L."/>
            <person name="Pitluck S."/>
            <person name="Chertkov O."/>
            <person name="Brettin T."/>
            <person name="Detter J.C."/>
            <person name="Han C."/>
            <person name="Schmutz J."/>
            <person name="Larimer F."/>
            <person name="Land M."/>
            <person name="Hauser L."/>
            <person name="Kyrpides N."/>
            <person name="Ovchinnikova G."/>
            <person name="Noll K."/>
        </authorList>
    </citation>
    <scope>NUCLEOTIDE SEQUENCE [LARGE SCALE GENOMIC DNA]</scope>
    <source>
        <strain evidence="5">ATCC BAA-1733 / DSM 21960 / TBF 19.5.1</strain>
    </source>
</reference>
<evidence type="ECO:0000256" key="1">
    <source>
        <dbReference type="ARBA" id="ARBA00022603"/>
    </source>
</evidence>
<dbReference type="InterPro" id="IPR046977">
    <property type="entry name" value="RsmC/RlmG"/>
</dbReference>
<protein>
    <submittedName>
        <fullName evidence="4">Methyltransferase small</fullName>
    </submittedName>
</protein>
<dbReference type="SUPFAM" id="SSF53335">
    <property type="entry name" value="S-adenosyl-L-methionine-dependent methyltransferases"/>
    <property type="match status" value="1"/>
</dbReference>
<dbReference type="PANTHER" id="PTHR47816:SF4">
    <property type="entry name" value="RIBOSOMAL RNA SMALL SUBUNIT METHYLTRANSFERASE C"/>
    <property type="match status" value="1"/>
</dbReference>
<dbReference type="STRING" id="521045.Kole_2132"/>
<sequence>MSLDKDFEHYYTSKPTSPFKVKKVVLSLKNGRMYKFKTPSGVFSFGQIDKASKLLIEHAIIGETDRLLDLGCGYGVIGITLKKENPDISLCMSDVNERALEFAKINAKNNNIVADIRLGNLYEPWKDEIFDNIVCNPPIAAGKKVWEKIIVEAPDHLSAKGKLQLVAYHNKGGERLKKIMKSVFGNVRETVKSGGIRVYVSIKL</sequence>
<dbReference type="InterPro" id="IPR007848">
    <property type="entry name" value="Small_mtfrase_dom"/>
</dbReference>
<dbReference type="PANTHER" id="PTHR47816">
    <property type="entry name" value="RIBOSOMAL RNA SMALL SUBUNIT METHYLTRANSFERASE C"/>
    <property type="match status" value="1"/>
</dbReference>
<keyword evidence="1 4" id="KW-0489">Methyltransferase</keyword>
<dbReference type="AlphaFoldDB" id="C5CIA7"/>
<dbReference type="OrthoDB" id="9764961at2"/>
<organism evidence="4 5">
    <name type="scientific">Kosmotoga olearia (strain ATCC BAA-1733 / DSM 21960 / TBF 19.5.1)</name>
    <dbReference type="NCBI Taxonomy" id="521045"/>
    <lineage>
        <taxon>Bacteria</taxon>
        <taxon>Thermotogati</taxon>
        <taxon>Thermotogota</taxon>
        <taxon>Thermotogae</taxon>
        <taxon>Kosmotogales</taxon>
        <taxon>Kosmotogaceae</taxon>
        <taxon>Kosmotoga</taxon>
    </lineage>
</organism>
<dbReference type="Gene3D" id="3.40.50.150">
    <property type="entry name" value="Vaccinia Virus protein VP39"/>
    <property type="match status" value="1"/>
</dbReference>
<evidence type="ECO:0000313" key="4">
    <source>
        <dbReference type="EMBL" id="ACR80809.1"/>
    </source>
</evidence>
<keyword evidence="2" id="KW-0808">Transferase</keyword>
<evidence type="ECO:0000256" key="2">
    <source>
        <dbReference type="ARBA" id="ARBA00022679"/>
    </source>
</evidence>
<reference evidence="4 5" key="2">
    <citation type="journal article" date="2011" name="J. Bacteriol.">
        <title>Genome Sequence of Kosmotoga olearia Strain TBF 19.5.1, a Thermophilic Bacterium with a Wide Growth Temperature Range, Isolated from the Troll B Oil Platform in the North Sea.</title>
        <authorList>
            <person name="Swithers K.S."/>
            <person name="Dipippo J.L."/>
            <person name="Bruce D.C."/>
            <person name="Detter C."/>
            <person name="Tapia R."/>
            <person name="Han S."/>
            <person name="Goodwin L.A."/>
            <person name="Han J."/>
            <person name="Woyke T."/>
            <person name="Pitluck S."/>
            <person name="Pennacchio L."/>
            <person name="Nolan M."/>
            <person name="Mikhailova N."/>
            <person name="Land M.L."/>
            <person name="Nesbo C.L."/>
            <person name="Gogarten J.P."/>
            <person name="Noll K.M."/>
        </authorList>
    </citation>
    <scope>NUCLEOTIDE SEQUENCE [LARGE SCALE GENOMIC DNA]</scope>
    <source>
        <strain evidence="5">ATCC BAA-1733 / DSM 21960 / TBF 19.5.1</strain>
    </source>
</reference>
<evidence type="ECO:0000313" key="5">
    <source>
        <dbReference type="Proteomes" id="UP000002382"/>
    </source>
</evidence>
<dbReference type="EMBL" id="CP001634">
    <property type="protein sequence ID" value="ACR80809.1"/>
    <property type="molecule type" value="Genomic_DNA"/>
</dbReference>
<dbReference type="Pfam" id="PF05175">
    <property type="entry name" value="MTS"/>
    <property type="match status" value="1"/>
</dbReference>
<dbReference type="InterPro" id="IPR029063">
    <property type="entry name" value="SAM-dependent_MTases_sf"/>
</dbReference>
<dbReference type="GO" id="GO:0008757">
    <property type="term" value="F:S-adenosylmethionine-dependent methyltransferase activity"/>
    <property type="evidence" value="ECO:0007669"/>
    <property type="project" value="InterPro"/>
</dbReference>
<name>C5CIA7_KOSOT</name>
<dbReference type="eggNOG" id="COG2813">
    <property type="taxonomic scope" value="Bacteria"/>
</dbReference>
<proteinExistence type="predicted"/>
<dbReference type="GO" id="GO:0032259">
    <property type="term" value="P:methylation"/>
    <property type="evidence" value="ECO:0007669"/>
    <property type="project" value="UniProtKB-KW"/>
</dbReference>
<dbReference type="Proteomes" id="UP000002382">
    <property type="component" value="Chromosome"/>
</dbReference>
<gene>
    <name evidence="4" type="ordered locus">Kole_2132</name>
</gene>
<dbReference type="RefSeq" id="WP_015869450.1">
    <property type="nucleotide sequence ID" value="NC_012785.1"/>
</dbReference>
<feature type="domain" description="Methyltransferase small" evidence="3">
    <location>
        <begin position="34"/>
        <end position="199"/>
    </location>
</feature>
<dbReference type="HOGENOM" id="CLU_018398_7_2_0"/>
<accession>C5CIA7</accession>
<dbReference type="KEGG" id="kol:Kole_2132"/>